<dbReference type="AlphaFoldDB" id="A0A1F6DGB8"/>
<organism evidence="2 3">
    <name type="scientific">Candidatus Kaiserbacteria bacterium RIFCSPHIGHO2_02_FULL_50_50</name>
    <dbReference type="NCBI Taxonomy" id="1798492"/>
    <lineage>
        <taxon>Bacteria</taxon>
        <taxon>Candidatus Kaiseribacteriota</taxon>
    </lineage>
</organism>
<protein>
    <recommendedName>
        <fullName evidence="4">Prepilin-type N-terminal cleavage/methylation domain-containing protein</fullName>
    </recommendedName>
</protein>
<name>A0A1F6DGB8_9BACT</name>
<keyword evidence="1" id="KW-0812">Transmembrane</keyword>
<dbReference type="Proteomes" id="UP000178794">
    <property type="component" value="Unassembled WGS sequence"/>
</dbReference>
<comment type="caution">
    <text evidence="2">The sequence shown here is derived from an EMBL/GenBank/DDBJ whole genome shotgun (WGS) entry which is preliminary data.</text>
</comment>
<dbReference type="InterPro" id="IPR012902">
    <property type="entry name" value="N_methyl_site"/>
</dbReference>
<reference evidence="2 3" key="1">
    <citation type="journal article" date="2016" name="Nat. Commun.">
        <title>Thousands of microbial genomes shed light on interconnected biogeochemical processes in an aquifer system.</title>
        <authorList>
            <person name="Anantharaman K."/>
            <person name="Brown C.T."/>
            <person name="Hug L.A."/>
            <person name="Sharon I."/>
            <person name="Castelle C.J."/>
            <person name="Probst A.J."/>
            <person name="Thomas B.C."/>
            <person name="Singh A."/>
            <person name="Wilkins M.J."/>
            <person name="Karaoz U."/>
            <person name="Brodie E.L."/>
            <person name="Williams K.H."/>
            <person name="Hubbard S.S."/>
            <person name="Banfield J.F."/>
        </authorList>
    </citation>
    <scope>NUCLEOTIDE SEQUENCE [LARGE SCALE GENOMIC DNA]</scope>
</reference>
<feature type="transmembrane region" description="Helical" evidence="1">
    <location>
        <begin position="12"/>
        <end position="33"/>
    </location>
</feature>
<proteinExistence type="predicted"/>
<gene>
    <name evidence="2" type="ORF">A3C89_02375</name>
</gene>
<keyword evidence="1" id="KW-1133">Transmembrane helix</keyword>
<keyword evidence="1" id="KW-0472">Membrane</keyword>
<dbReference type="STRING" id="1798492.A3C89_02375"/>
<sequence length="192" mass="20364">MRARAGFSLVELMIAITVMTFVTGIVVVQFSGFDSAIVTKARAYDAAQAVRAAQAYATQIRAASSTDTAFATQYLARFTKGSEEILIMRKEGEGTAQPIEYRQLTAGYKTQKLCTVSADGSVHAASTVGQMLDIAFQRPDIAASSTPSWAIPASPVVRSYVGIAGADLSLIHWIEVDHTGSVAVVPSALLCE</sequence>
<dbReference type="Pfam" id="PF07963">
    <property type="entry name" value="N_methyl"/>
    <property type="match status" value="1"/>
</dbReference>
<dbReference type="NCBIfam" id="TIGR02532">
    <property type="entry name" value="IV_pilin_GFxxxE"/>
    <property type="match status" value="1"/>
</dbReference>
<evidence type="ECO:0000256" key="1">
    <source>
        <dbReference type="SAM" id="Phobius"/>
    </source>
</evidence>
<dbReference type="EMBL" id="MFLF01000005">
    <property type="protein sequence ID" value="OGG60455.1"/>
    <property type="molecule type" value="Genomic_DNA"/>
</dbReference>
<dbReference type="PROSITE" id="PS00409">
    <property type="entry name" value="PROKAR_NTER_METHYL"/>
    <property type="match status" value="1"/>
</dbReference>
<evidence type="ECO:0000313" key="2">
    <source>
        <dbReference type="EMBL" id="OGG60455.1"/>
    </source>
</evidence>
<dbReference type="SUPFAM" id="SSF54523">
    <property type="entry name" value="Pili subunits"/>
    <property type="match status" value="1"/>
</dbReference>
<evidence type="ECO:0008006" key="4">
    <source>
        <dbReference type="Google" id="ProtNLM"/>
    </source>
</evidence>
<dbReference type="InterPro" id="IPR045584">
    <property type="entry name" value="Pilin-like"/>
</dbReference>
<evidence type="ECO:0000313" key="3">
    <source>
        <dbReference type="Proteomes" id="UP000178794"/>
    </source>
</evidence>
<accession>A0A1F6DGB8</accession>